<feature type="domain" description="Bacterial sugar transferase" evidence="4">
    <location>
        <begin position="38"/>
        <end position="232"/>
    </location>
</feature>
<gene>
    <name evidence="5" type="ORF">G6321_54095</name>
</gene>
<sequence>MDGIDESDQKAQSWVGAFRHQQNAPVLGDPRTNRRRGKRVLDLAVACPLLLLCAPLMIGLTILIRLSSRGPTIIRQIRIGQNERPFTMFKFRTMYLDADDTPLRQMNIRELLGGQPGTSDGVFKLEADQRITNVGRLLRRFSLDELPQLFNVLRGDMSVVGPRPSLPWEVELFTAEQRRRHDCLPGITGLWQVSGRNRLSMPEMLALDLVYARSRSLWLDLWILWRTPGAVLFDRTAR</sequence>
<dbReference type="Pfam" id="PF02397">
    <property type="entry name" value="Bac_transf"/>
    <property type="match status" value="1"/>
</dbReference>
<comment type="similarity">
    <text evidence="1">Belongs to the bacterial sugar transferase family.</text>
</comment>
<dbReference type="AlphaFoldDB" id="A0A7Z0QLU6"/>
<dbReference type="GO" id="GO:0000271">
    <property type="term" value="P:polysaccharide biosynthetic process"/>
    <property type="evidence" value="ECO:0007669"/>
    <property type="project" value="UniProtKB-KW"/>
</dbReference>
<dbReference type="InterPro" id="IPR003362">
    <property type="entry name" value="Bact_transf"/>
</dbReference>
<dbReference type="PANTHER" id="PTHR30576">
    <property type="entry name" value="COLANIC BIOSYNTHESIS UDP-GLUCOSE LIPID CARRIER TRANSFERASE"/>
    <property type="match status" value="1"/>
</dbReference>
<evidence type="ECO:0000259" key="4">
    <source>
        <dbReference type="Pfam" id="PF02397"/>
    </source>
</evidence>
<comment type="caution">
    <text evidence="5">The sequence shown here is derived from an EMBL/GenBank/DDBJ whole genome shotgun (WGS) entry which is preliminary data.</text>
</comment>
<reference evidence="5" key="1">
    <citation type="submission" date="2020-06" db="EMBL/GenBank/DDBJ databases">
        <title>Whole Genome Sequence of Bradyrhizobium sp. Strain 323S2.</title>
        <authorList>
            <person name="Bromfield E.S.P."/>
        </authorList>
    </citation>
    <scope>NUCLEOTIDE SEQUENCE [LARGE SCALE GENOMIC DNA]</scope>
    <source>
        <strain evidence="5">323S2</strain>
    </source>
</reference>
<protein>
    <submittedName>
        <fullName evidence="5">Sugar transferase</fullName>
    </submittedName>
</protein>
<evidence type="ECO:0000256" key="2">
    <source>
        <dbReference type="ARBA" id="ARBA00023169"/>
    </source>
</evidence>
<keyword evidence="3" id="KW-0472">Membrane</keyword>
<feature type="transmembrane region" description="Helical" evidence="3">
    <location>
        <begin position="40"/>
        <end position="64"/>
    </location>
</feature>
<dbReference type="RefSeq" id="WP_166354199.1">
    <property type="nucleotide sequence ID" value="NZ_CP049700.1"/>
</dbReference>
<keyword evidence="2" id="KW-0270">Exopolysaccharide synthesis</keyword>
<dbReference type="EMBL" id="JACBFH010000004">
    <property type="protein sequence ID" value="NYY96835.1"/>
    <property type="molecule type" value="Genomic_DNA"/>
</dbReference>
<keyword evidence="5" id="KW-0808">Transferase</keyword>
<keyword evidence="3" id="KW-0812">Transmembrane</keyword>
<dbReference type="PANTHER" id="PTHR30576:SF10">
    <property type="entry name" value="SLL5057 PROTEIN"/>
    <property type="match status" value="1"/>
</dbReference>
<accession>A0A7Z0QLU6</accession>
<name>A0A7Z0QLU6_9BRAD</name>
<evidence type="ECO:0000256" key="1">
    <source>
        <dbReference type="ARBA" id="ARBA00006464"/>
    </source>
</evidence>
<evidence type="ECO:0000313" key="5">
    <source>
        <dbReference type="EMBL" id="NYY96835.1"/>
    </source>
</evidence>
<evidence type="ECO:0000256" key="3">
    <source>
        <dbReference type="SAM" id="Phobius"/>
    </source>
</evidence>
<organism evidence="5">
    <name type="scientific">Bradyrhizobium barranii subsp. barranii</name>
    <dbReference type="NCBI Taxonomy" id="2823807"/>
    <lineage>
        <taxon>Bacteria</taxon>
        <taxon>Pseudomonadati</taxon>
        <taxon>Pseudomonadota</taxon>
        <taxon>Alphaproteobacteria</taxon>
        <taxon>Hyphomicrobiales</taxon>
        <taxon>Nitrobacteraceae</taxon>
        <taxon>Bradyrhizobium</taxon>
        <taxon>Bradyrhizobium barranii</taxon>
    </lineage>
</organism>
<dbReference type="GO" id="GO:0016780">
    <property type="term" value="F:phosphotransferase activity, for other substituted phosphate groups"/>
    <property type="evidence" value="ECO:0007669"/>
    <property type="project" value="TreeGrafter"/>
</dbReference>
<keyword evidence="3" id="KW-1133">Transmembrane helix</keyword>
<proteinExistence type="inferred from homology"/>